<evidence type="ECO:0000313" key="4">
    <source>
        <dbReference type="Proteomes" id="UP000887572"/>
    </source>
</evidence>
<evidence type="ECO:0000256" key="1">
    <source>
        <dbReference type="SAM" id="MobiDB-lite"/>
    </source>
</evidence>
<reference evidence="5" key="1">
    <citation type="submission" date="2022-11" db="UniProtKB">
        <authorList>
            <consortium name="WormBaseParasite"/>
        </authorList>
    </citation>
    <scope>IDENTIFICATION</scope>
</reference>
<keyword evidence="4" id="KW-1185">Reference proteome</keyword>
<feature type="chain" id="PRO_5037342737" evidence="3">
    <location>
        <begin position="24"/>
        <end position="175"/>
    </location>
</feature>
<keyword evidence="2" id="KW-0472">Membrane</keyword>
<evidence type="ECO:0000313" key="5">
    <source>
        <dbReference type="WBParaSite" id="Gr19_v10_g7842.t1"/>
    </source>
</evidence>
<keyword evidence="2" id="KW-1133">Transmembrane helix</keyword>
<keyword evidence="2" id="KW-0812">Transmembrane</keyword>
<dbReference type="WBParaSite" id="Gr19_v10_g7842.t1">
    <property type="protein sequence ID" value="Gr19_v10_g7842.t1"/>
    <property type="gene ID" value="Gr19_v10_g7842"/>
</dbReference>
<accession>A0A914I6U2</accession>
<dbReference type="Proteomes" id="UP000887572">
    <property type="component" value="Unplaced"/>
</dbReference>
<organism evidence="4 5">
    <name type="scientific">Globodera rostochiensis</name>
    <name type="common">Golden nematode worm</name>
    <name type="synonym">Heterodera rostochiensis</name>
    <dbReference type="NCBI Taxonomy" id="31243"/>
    <lineage>
        <taxon>Eukaryota</taxon>
        <taxon>Metazoa</taxon>
        <taxon>Ecdysozoa</taxon>
        <taxon>Nematoda</taxon>
        <taxon>Chromadorea</taxon>
        <taxon>Rhabditida</taxon>
        <taxon>Tylenchina</taxon>
        <taxon>Tylenchomorpha</taxon>
        <taxon>Tylenchoidea</taxon>
        <taxon>Heteroderidae</taxon>
        <taxon>Heteroderinae</taxon>
        <taxon>Globodera</taxon>
    </lineage>
</organism>
<evidence type="ECO:0000256" key="3">
    <source>
        <dbReference type="SAM" id="SignalP"/>
    </source>
</evidence>
<feature type="region of interest" description="Disordered" evidence="1">
    <location>
        <begin position="147"/>
        <end position="175"/>
    </location>
</feature>
<protein>
    <submittedName>
        <fullName evidence="5">Uncharacterized protein</fullName>
    </submittedName>
</protein>
<feature type="transmembrane region" description="Helical" evidence="2">
    <location>
        <begin position="56"/>
        <end position="88"/>
    </location>
</feature>
<dbReference type="AlphaFoldDB" id="A0A914I6U2"/>
<name>A0A914I6U2_GLORO</name>
<sequence>MPQWWVMFVSTSMFIFCCDVVASANDDGWHRAARVKRQYYDDNYYGSYYGWQAGRIVGWLIGFLVLMLIICVPCVCCVGIWFLGWFGLRQAMANRRVRRREEGVGGGRVMSARDQQEISRRYIDSPATAEQRYVYATDRVYAAERRPRTPPTVHESGGGNTAYASNGVTREVRRL</sequence>
<proteinExistence type="predicted"/>
<feature type="signal peptide" evidence="3">
    <location>
        <begin position="1"/>
        <end position="23"/>
    </location>
</feature>
<keyword evidence="3" id="KW-0732">Signal</keyword>
<evidence type="ECO:0000256" key="2">
    <source>
        <dbReference type="SAM" id="Phobius"/>
    </source>
</evidence>